<evidence type="ECO:0000313" key="3">
    <source>
        <dbReference type="Proteomes" id="UP000019460"/>
    </source>
</evidence>
<accession>W9W1R3</accession>
<proteinExistence type="predicted"/>
<dbReference type="AlphaFoldDB" id="W9W1R3"/>
<gene>
    <name evidence="2" type="ORF">D779_4098</name>
</gene>
<comment type="caution">
    <text evidence="2">The sequence shown here is derived from an EMBL/GenBank/DDBJ whole genome shotgun (WGS) entry which is preliminary data.</text>
</comment>
<reference evidence="2 3" key="1">
    <citation type="submission" date="2012-11" db="EMBL/GenBank/DDBJ databases">
        <title>Genome assembly of Thiorhodococcus sp. AK35.</title>
        <authorList>
            <person name="Nupur N."/>
            <person name="Khatri I."/>
            <person name="Subramanian S."/>
            <person name="Pinnaka A."/>
        </authorList>
    </citation>
    <scope>NUCLEOTIDE SEQUENCE [LARGE SCALE GENOMIC DNA]</scope>
    <source>
        <strain evidence="2 3">AK35</strain>
    </source>
</reference>
<name>W9W1R3_9GAMM</name>
<evidence type="ECO:0000256" key="1">
    <source>
        <dbReference type="SAM" id="MobiDB-lite"/>
    </source>
</evidence>
<dbReference type="EMBL" id="AONC01000009">
    <property type="protein sequence ID" value="EXJ16545.1"/>
    <property type="molecule type" value="Genomic_DNA"/>
</dbReference>
<organism evidence="2 3">
    <name type="scientific">Imhoffiella purpurea</name>
    <dbReference type="NCBI Taxonomy" id="1249627"/>
    <lineage>
        <taxon>Bacteria</taxon>
        <taxon>Pseudomonadati</taxon>
        <taxon>Pseudomonadota</taxon>
        <taxon>Gammaproteobacteria</taxon>
        <taxon>Chromatiales</taxon>
        <taxon>Chromatiaceae</taxon>
        <taxon>Imhoffiella</taxon>
    </lineage>
</organism>
<feature type="region of interest" description="Disordered" evidence="1">
    <location>
        <begin position="16"/>
        <end position="41"/>
    </location>
</feature>
<sequence>MAGPWSRGRFHGIRALRREKSVSGPDTRISLTHRVAGRPET</sequence>
<dbReference type="STRING" id="1249627.D779_4098"/>
<dbReference type="Proteomes" id="UP000019460">
    <property type="component" value="Unassembled WGS sequence"/>
</dbReference>
<evidence type="ECO:0000313" key="2">
    <source>
        <dbReference type="EMBL" id="EXJ16545.1"/>
    </source>
</evidence>
<keyword evidence="3" id="KW-1185">Reference proteome</keyword>
<protein>
    <submittedName>
        <fullName evidence="2">Uncharacterized protein</fullName>
    </submittedName>
</protein>